<proteinExistence type="predicted"/>
<gene>
    <name evidence="7" type="ORF">GCM10012287_53680</name>
</gene>
<evidence type="ECO:0000313" key="7">
    <source>
        <dbReference type="EMBL" id="GGO57543.1"/>
    </source>
</evidence>
<protein>
    <submittedName>
        <fullName evidence="7">Transporter</fullName>
    </submittedName>
</protein>
<dbReference type="Proteomes" id="UP000631535">
    <property type="component" value="Unassembled WGS sequence"/>
</dbReference>
<name>A0ABQ2MS15_9ACTN</name>
<feature type="transmembrane region" description="Helical" evidence="5">
    <location>
        <begin position="30"/>
        <end position="54"/>
    </location>
</feature>
<keyword evidence="2 5" id="KW-0812">Transmembrane</keyword>
<evidence type="ECO:0000256" key="4">
    <source>
        <dbReference type="ARBA" id="ARBA00023136"/>
    </source>
</evidence>
<keyword evidence="8" id="KW-1185">Reference proteome</keyword>
<dbReference type="PROSITE" id="PS50850">
    <property type="entry name" value="MFS"/>
    <property type="match status" value="1"/>
</dbReference>
<dbReference type="InterPro" id="IPR020846">
    <property type="entry name" value="MFS_dom"/>
</dbReference>
<dbReference type="PANTHER" id="PTHR23542:SF1">
    <property type="entry name" value="MAJOR FACILITATOR SUPERFAMILY (MFS) PROFILE DOMAIN-CONTAINING PROTEIN"/>
    <property type="match status" value="1"/>
</dbReference>
<feature type="transmembrane region" description="Helical" evidence="5">
    <location>
        <begin position="319"/>
        <end position="343"/>
    </location>
</feature>
<comment type="caution">
    <text evidence="7">The sequence shown here is derived from an EMBL/GenBank/DDBJ whole genome shotgun (WGS) entry which is preliminary data.</text>
</comment>
<reference evidence="8" key="1">
    <citation type="journal article" date="2019" name="Int. J. Syst. Evol. Microbiol.">
        <title>The Global Catalogue of Microorganisms (GCM) 10K type strain sequencing project: providing services to taxonomists for standard genome sequencing and annotation.</title>
        <authorList>
            <consortium name="The Broad Institute Genomics Platform"/>
            <consortium name="The Broad Institute Genome Sequencing Center for Infectious Disease"/>
            <person name="Wu L."/>
            <person name="Ma J."/>
        </authorList>
    </citation>
    <scope>NUCLEOTIDE SEQUENCE [LARGE SCALE GENOMIC DNA]</scope>
    <source>
        <strain evidence="8">CGMCC 4.7178</strain>
    </source>
</reference>
<feature type="transmembrane region" description="Helical" evidence="5">
    <location>
        <begin position="60"/>
        <end position="81"/>
    </location>
</feature>
<sequence>MPSAAAPRPHPVRSRLAPYRRLFAEPGTGAFTAGSMLARLPMGMFTVSAVIMIASARGSYALAGAVTATGLAATAVVGPLTARLIDRYGQSRIALPATLIAAGGAVSLAACVRFGAPDWTLFASYAATATTPNTGGMSRARWAHLFRHDSGPRHTANSFEQAADELCFMTGPPVAAVLCTQLLPESGTLTAAGLLLLGMLIFLRERRTEPPVTARAAGGRPAPLRLPALAPLLASFLCIGAVFGSMEIATIAFAGDRGQQAAAGVVLAFHAAGSAVAGLLVGTVRPPSGPLVRRFALCVCVMALLALVSFAAASTGSLVLLAAALLVAGMGTAPAMVTGMTLIQETVPPVRLNEGMTWAVTALLTGIAGGSAAAGWTAEHLPGQAPFALPPAAAVLAAAAASSAALRFAWARRTERRAGLPKVPLRG</sequence>
<feature type="transmembrane region" description="Helical" evidence="5">
    <location>
        <begin position="93"/>
        <end position="116"/>
    </location>
</feature>
<dbReference type="Gene3D" id="1.20.1250.20">
    <property type="entry name" value="MFS general substrate transporter like domains"/>
    <property type="match status" value="1"/>
</dbReference>
<feature type="transmembrane region" description="Helical" evidence="5">
    <location>
        <begin position="186"/>
        <end position="203"/>
    </location>
</feature>
<feature type="transmembrane region" description="Helical" evidence="5">
    <location>
        <begin position="261"/>
        <end position="283"/>
    </location>
</feature>
<feature type="transmembrane region" description="Helical" evidence="5">
    <location>
        <begin position="224"/>
        <end position="255"/>
    </location>
</feature>
<feature type="domain" description="Major facilitator superfamily (MFS) profile" evidence="6">
    <location>
        <begin position="228"/>
        <end position="427"/>
    </location>
</feature>
<dbReference type="EMBL" id="BMMP01000025">
    <property type="protein sequence ID" value="GGO57543.1"/>
    <property type="molecule type" value="Genomic_DNA"/>
</dbReference>
<evidence type="ECO:0000313" key="8">
    <source>
        <dbReference type="Proteomes" id="UP000631535"/>
    </source>
</evidence>
<evidence type="ECO:0000259" key="6">
    <source>
        <dbReference type="PROSITE" id="PS50850"/>
    </source>
</evidence>
<dbReference type="SUPFAM" id="SSF103473">
    <property type="entry name" value="MFS general substrate transporter"/>
    <property type="match status" value="1"/>
</dbReference>
<dbReference type="PANTHER" id="PTHR23542">
    <property type="match status" value="1"/>
</dbReference>
<evidence type="ECO:0000256" key="3">
    <source>
        <dbReference type="ARBA" id="ARBA00022989"/>
    </source>
</evidence>
<evidence type="ECO:0000256" key="5">
    <source>
        <dbReference type="SAM" id="Phobius"/>
    </source>
</evidence>
<feature type="transmembrane region" description="Helical" evidence="5">
    <location>
        <begin position="295"/>
        <end position="313"/>
    </location>
</feature>
<evidence type="ECO:0000256" key="1">
    <source>
        <dbReference type="ARBA" id="ARBA00004651"/>
    </source>
</evidence>
<keyword evidence="3 5" id="KW-1133">Transmembrane helix</keyword>
<accession>A0ABQ2MS15</accession>
<organism evidence="7 8">
    <name type="scientific">Streptomyces daqingensis</name>
    <dbReference type="NCBI Taxonomy" id="1472640"/>
    <lineage>
        <taxon>Bacteria</taxon>
        <taxon>Bacillati</taxon>
        <taxon>Actinomycetota</taxon>
        <taxon>Actinomycetes</taxon>
        <taxon>Kitasatosporales</taxon>
        <taxon>Streptomycetaceae</taxon>
        <taxon>Streptomyces</taxon>
    </lineage>
</organism>
<comment type="subcellular location">
    <subcellularLocation>
        <location evidence="1">Cell membrane</location>
        <topology evidence="1">Multi-pass membrane protein</topology>
    </subcellularLocation>
</comment>
<dbReference type="Pfam" id="PF07690">
    <property type="entry name" value="MFS_1"/>
    <property type="match status" value="1"/>
</dbReference>
<dbReference type="InterPro" id="IPR036259">
    <property type="entry name" value="MFS_trans_sf"/>
</dbReference>
<dbReference type="RefSeq" id="WP_189039784.1">
    <property type="nucleotide sequence ID" value="NZ_BMMP01000025.1"/>
</dbReference>
<feature type="transmembrane region" description="Helical" evidence="5">
    <location>
        <begin position="355"/>
        <end position="376"/>
    </location>
</feature>
<keyword evidence="4 5" id="KW-0472">Membrane</keyword>
<feature type="transmembrane region" description="Helical" evidence="5">
    <location>
        <begin position="388"/>
        <end position="410"/>
    </location>
</feature>
<evidence type="ECO:0000256" key="2">
    <source>
        <dbReference type="ARBA" id="ARBA00022692"/>
    </source>
</evidence>
<dbReference type="InterPro" id="IPR011701">
    <property type="entry name" value="MFS"/>
</dbReference>